<evidence type="ECO:0000256" key="3">
    <source>
        <dbReference type="ARBA" id="ARBA00022723"/>
    </source>
</evidence>
<evidence type="ECO:0000256" key="1">
    <source>
        <dbReference type="ARBA" id="ARBA00004496"/>
    </source>
</evidence>
<dbReference type="CDD" id="cd16536">
    <property type="entry name" value="RING-HC_RNF10"/>
    <property type="match status" value="1"/>
</dbReference>
<keyword evidence="4 6" id="KW-0863">Zinc-finger</keyword>
<dbReference type="GO" id="GO:0045944">
    <property type="term" value="P:positive regulation of transcription by RNA polymerase II"/>
    <property type="evidence" value="ECO:0007669"/>
    <property type="project" value="TreeGrafter"/>
</dbReference>
<dbReference type="AlphaFoldDB" id="A0A1U7LTR1"/>
<dbReference type="Pfam" id="PF13923">
    <property type="entry name" value="zf-C3HC4_2"/>
    <property type="match status" value="1"/>
</dbReference>
<feature type="compositionally biased region" description="Basic residues" evidence="7">
    <location>
        <begin position="44"/>
        <end position="53"/>
    </location>
</feature>
<keyword evidence="2" id="KW-0963">Cytoplasm</keyword>
<keyword evidence="3" id="KW-0479">Metal-binding</keyword>
<gene>
    <name evidence="9" type="ORF">NEOLI_002292</name>
</gene>
<evidence type="ECO:0000313" key="10">
    <source>
        <dbReference type="Proteomes" id="UP000186594"/>
    </source>
</evidence>
<dbReference type="InterPro" id="IPR017907">
    <property type="entry name" value="Znf_RING_CS"/>
</dbReference>
<feature type="domain" description="RING-type" evidence="8">
    <location>
        <begin position="158"/>
        <end position="206"/>
    </location>
</feature>
<evidence type="ECO:0000259" key="8">
    <source>
        <dbReference type="PROSITE" id="PS50089"/>
    </source>
</evidence>
<protein>
    <submittedName>
        <fullName evidence="9">Putative RING finger protein</fullName>
    </submittedName>
</protein>
<evidence type="ECO:0000256" key="2">
    <source>
        <dbReference type="ARBA" id="ARBA00022490"/>
    </source>
</evidence>
<dbReference type="OrthoDB" id="302966at2759"/>
<evidence type="ECO:0000256" key="7">
    <source>
        <dbReference type="SAM" id="MobiDB-lite"/>
    </source>
</evidence>
<evidence type="ECO:0000256" key="4">
    <source>
        <dbReference type="ARBA" id="ARBA00022771"/>
    </source>
</evidence>
<keyword evidence="5" id="KW-0862">Zinc</keyword>
<dbReference type="GO" id="GO:0000976">
    <property type="term" value="F:transcription cis-regulatory region binding"/>
    <property type="evidence" value="ECO:0007669"/>
    <property type="project" value="TreeGrafter"/>
</dbReference>
<dbReference type="PANTHER" id="PTHR12983:SF9">
    <property type="entry name" value="E3 UBIQUITIN-PROTEIN LIGASE RNF10"/>
    <property type="match status" value="1"/>
</dbReference>
<evidence type="ECO:0000256" key="6">
    <source>
        <dbReference type="PROSITE-ProRule" id="PRU00175"/>
    </source>
</evidence>
<dbReference type="InterPro" id="IPR001841">
    <property type="entry name" value="Znf_RING"/>
</dbReference>
<dbReference type="EMBL" id="LXFE01000246">
    <property type="protein sequence ID" value="OLL26065.1"/>
    <property type="molecule type" value="Genomic_DNA"/>
</dbReference>
<dbReference type="GO" id="GO:0008270">
    <property type="term" value="F:zinc ion binding"/>
    <property type="evidence" value="ECO:0007669"/>
    <property type="project" value="UniProtKB-KW"/>
</dbReference>
<feature type="region of interest" description="Disordered" evidence="7">
    <location>
        <begin position="324"/>
        <end position="350"/>
    </location>
</feature>
<comment type="caution">
    <text evidence="9">The sequence shown here is derived from an EMBL/GenBank/DDBJ whole genome shotgun (WGS) entry which is preliminary data.</text>
</comment>
<accession>A0A1U7LTR1</accession>
<dbReference type="PROSITE" id="PS00518">
    <property type="entry name" value="ZF_RING_1"/>
    <property type="match status" value="1"/>
</dbReference>
<dbReference type="PROSITE" id="PS50089">
    <property type="entry name" value="ZF_RING_2"/>
    <property type="match status" value="1"/>
</dbReference>
<dbReference type="STRING" id="1198029.A0A1U7LTR1"/>
<name>A0A1U7LTR1_NEOID</name>
<evidence type="ECO:0000313" key="9">
    <source>
        <dbReference type="EMBL" id="OLL26065.1"/>
    </source>
</evidence>
<evidence type="ECO:0000256" key="5">
    <source>
        <dbReference type="ARBA" id="ARBA00022833"/>
    </source>
</evidence>
<dbReference type="GO" id="GO:0005737">
    <property type="term" value="C:cytoplasm"/>
    <property type="evidence" value="ECO:0007669"/>
    <property type="project" value="UniProtKB-SubCell"/>
</dbReference>
<comment type="subcellular location">
    <subcellularLocation>
        <location evidence="1">Cytoplasm</location>
    </subcellularLocation>
</comment>
<feature type="region of interest" description="Disordered" evidence="7">
    <location>
        <begin position="31"/>
        <end position="59"/>
    </location>
</feature>
<dbReference type="OMA" id="WNNILQV"/>
<keyword evidence="10" id="KW-1185">Reference proteome</keyword>
<reference evidence="9 10" key="1">
    <citation type="submission" date="2016-04" db="EMBL/GenBank/DDBJ databases">
        <title>Evolutionary innovation and constraint leading to complex multicellularity in the Ascomycota.</title>
        <authorList>
            <person name="Cisse O."/>
            <person name="Nguyen A."/>
            <person name="Hewitt D.A."/>
            <person name="Jedd G."/>
            <person name="Stajich J.E."/>
        </authorList>
    </citation>
    <scope>NUCLEOTIDE SEQUENCE [LARGE SCALE GENOMIC DNA]</scope>
    <source>
        <strain evidence="9 10">DAH-3</strain>
    </source>
</reference>
<feature type="compositionally biased region" description="Polar residues" evidence="7">
    <location>
        <begin position="31"/>
        <end position="43"/>
    </location>
</feature>
<dbReference type="InterPro" id="IPR013083">
    <property type="entry name" value="Znf_RING/FYVE/PHD"/>
</dbReference>
<proteinExistence type="predicted"/>
<dbReference type="SUPFAM" id="SSF57850">
    <property type="entry name" value="RING/U-box"/>
    <property type="match status" value="1"/>
</dbReference>
<organism evidence="9 10">
    <name type="scientific">Neolecta irregularis (strain DAH-3)</name>
    <dbReference type="NCBI Taxonomy" id="1198029"/>
    <lineage>
        <taxon>Eukaryota</taxon>
        <taxon>Fungi</taxon>
        <taxon>Dikarya</taxon>
        <taxon>Ascomycota</taxon>
        <taxon>Taphrinomycotina</taxon>
        <taxon>Neolectales</taxon>
        <taxon>Neolectaceae</taxon>
        <taxon>Neolecta</taxon>
    </lineage>
</organism>
<dbReference type="SMART" id="SM00184">
    <property type="entry name" value="RING"/>
    <property type="match status" value="1"/>
</dbReference>
<dbReference type="Gene3D" id="3.30.40.10">
    <property type="entry name" value="Zinc/RING finger domain, C3HC4 (zinc finger)"/>
    <property type="match status" value="1"/>
</dbReference>
<dbReference type="Proteomes" id="UP000186594">
    <property type="component" value="Unassembled WGS sequence"/>
</dbReference>
<dbReference type="InterPro" id="IPR039739">
    <property type="entry name" value="MAG2/RNF10"/>
</dbReference>
<dbReference type="PANTHER" id="PTHR12983">
    <property type="entry name" value="RING FINGER 10 FAMILY MEMBER"/>
    <property type="match status" value="1"/>
</dbReference>
<sequence length="579" mass="67007">MSSKLNQQRLSSPAPISNICVAATVEPLISRQVNAPSKSQSNRPSHKDRKRPSKPQFDATSFNFANRRGQVSLNHLLNFSYTPRETPTNIRTFNHRRSFGVASGRHPTDKAKYIHANYRFVVSAFGDYRAQSVDSDVPIPWNNILQVIASVETQCTNCPICLTDVPIAPRIAKCGHVFCLPCIIRYLAEKNPSDSRFRKWKKCPICWDSVYIEEMKPIKWIQADDSNIPRVNTDVSLRLMRREQGSTLILPRDNTNAFLTDGEIPWYYFSDVINYARIMKGNQEYMKTESRREIVELEDLESRDTAEFGKDGDWNDRAIEQVLDWMPPTEEREPPSSTQNKKKKQKPTEVATVPAPVNTYYFYQPRSASHFYLSPLDVRILKTQFGSFSQFPNNLLVQIEAIQYDHTIDDDIRKRMKYLAHLPRGCEISFLECNWEGIVSDSILKYFRTEIEARRKKRQDKEQREDRARIQAEKSDWEKFPGRKSDFLPENSYILDDFSAFPVTSSPSKLSVPTLDPSDIKRTVWGTISNAKNESDILPQEESFVEGWSENWELELENLDVKRGKKKLVLLSNAARRQR</sequence>